<dbReference type="SUPFAM" id="SSF88713">
    <property type="entry name" value="Glycoside hydrolase/deacetylase"/>
    <property type="match status" value="1"/>
</dbReference>
<dbReference type="PANTHER" id="PTHR30292">
    <property type="entry name" value="UNCHARACTERIZED PROTEIN YBGL-RELATED"/>
    <property type="match status" value="1"/>
</dbReference>
<reference evidence="2 3" key="1">
    <citation type="journal article" date="2020" name="Microbiol. Resour. Announc.">
        <title>Complete genome sequence of Pseudomonas otitidis strain MrB4, isolated from Lake Biwa in Japan.</title>
        <authorList>
            <person name="Miyazaki K."/>
            <person name="Hase E."/>
            <person name="Maruya T."/>
        </authorList>
    </citation>
    <scope>NUCLEOTIDE SEQUENCE [LARGE SCALE GENOMIC DNA]</scope>
    <source>
        <strain evidence="2 3">MrB4</strain>
    </source>
</reference>
<dbReference type="KEGG" id="poj:PtoMrB4_05210"/>
<protein>
    <recommendedName>
        <fullName evidence="1">5-oxoprolinase subunit A</fullName>
        <shortName evidence="1">5-OPase subunit A</shortName>
        <ecNumber evidence="1">3.5.2.9</ecNumber>
    </recommendedName>
    <alternativeName>
        <fullName evidence="1">5-oxoprolinase (ATP-hydrolyzing) subunit A</fullName>
    </alternativeName>
</protein>
<dbReference type="EC" id="3.5.2.9" evidence="1"/>
<organism evidence="2 3">
    <name type="scientific">Metapseudomonas otitidis</name>
    <dbReference type="NCBI Taxonomy" id="319939"/>
    <lineage>
        <taxon>Bacteria</taxon>
        <taxon>Pseudomonadati</taxon>
        <taxon>Pseudomonadota</taxon>
        <taxon>Gammaproteobacteria</taxon>
        <taxon>Pseudomonadales</taxon>
        <taxon>Pseudomonadaceae</taxon>
        <taxon>Metapseudomonas</taxon>
    </lineage>
</organism>
<gene>
    <name evidence="1" type="primary">pxpA</name>
    <name evidence="2" type="ORF">PtoMrB4_05210</name>
</gene>
<dbReference type="CDD" id="cd11664">
    <property type="entry name" value="LamB_YcsF_like_2"/>
    <property type="match status" value="1"/>
</dbReference>
<dbReference type="GO" id="GO:0005524">
    <property type="term" value="F:ATP binding"/>
    <property type="evidence" value="ECO:0007669"/>
    <property type="project" value="UniProtKB-UniRule"/>
</dbReference>
<dbReference type="Proteomes" id="UP000501237">
    <property type="component" value="Chromosome"/>
</dbReference>
<dbReference type="NCBIfam" id="NF003816">
    <property type="entry name" value="PRK05406.1-5"/>
    <property type="match status" value="1"/>
</dbReference>
<dbReference type="NCBIfam" id="NF003814">
    <property type="entry name" value="PRK05406.1-3"/>
    <property type="match status" value="1"/>
</dbReference>
<evidence type="ECO:0000256" key="1">
    <source>
        <dbReference type="HAMAP-Rule" id="MF_00691"/>
    </source>
</evidence>
<sequence length="252" mass="27644">MIEVDLNSDLGEGFGPWTIGDGVDAQLMPLISSANIATGFHAGDPNIMSRTVELAKQHGVGIGAHPGFRDLVGFGRRHIAAPATELVNDMLYQLGALREFARLHGLALQHIKPHGALYMHLARDDEAARLFVETLQRVDPTLLLFCMDGSATCRWAEALGQPVVREFYADREYDVTGSIVFIRRVTAWDPDQVAEKVLRACREGQVRTVNGQDIPIRFDSICIHSDTPGALALVQRTRERLAAAGIAVRAPR</sequence>
<evidence type="ECO:0000313" key="3">
    <source>
        <dbReference type="Proteomes" id="UP000501237"/>
    </source>
</evidence>
<dbReference type="InterPro" id="IPR005501">
    <property type="entry name" value="LamB/YcsF/PxpA-like"/>
</dbReference>
<comment type="similarity">
    <text evidence="1">Belongs to the LamB/PxpA family.</text>
</comment>
<dbReference type="Pfam" id="PF03746">
    <property type="entry name" value="LamB_YcsF"/>
    <property type="match status" value="1"/>
</dbReference>
<evidence type="ECO:0000313" key="2">
    <source>
        <dbReference type="EMBL" id="BCA26544.1"/>
    </source>
</evidence>
<dbReference type="EMBL" id="AP022642">
    <property type="protein sequence ID" value="BCA26544.1"/>
    <property type="molecule type" value="Genomic_DNA"/>
</dbReference>
<dbReference type="RefSeq" id="WP_172432428.1">
    <property type="nucleotide sequence ID" value="NZ_AP022642.1"/>
</dbReference>
<name>A0A679GKP1_9GAMM</name>
<dbReference type="Gene3D" id="3.20.20.370">
    <property type="entry name" value="Glycoside hydrolase/deacetylase"/>
    <property type="match status" value="1"/>
</dbReference>
<dbReference type="GO" id="GO:0005975">
    <property type="term" value="P:carbohydrate metabolic process"/>
    <property type="evidence" value="ECO:0007669"/>
    <property type="project" value="InterPro"/>
</dbReference>
<dbReference type="GeneID" id="57395731"/>
<dbReference type="InterPro" id="IPR011330">
    <property type="entry name" value="Glyco_hydro/deAcase_b/a-brl"/>
</dbReference>
<dbReference type="PANTHER" id="PTHR30292:SF0">
    <property type="entry name" value="5-OXOPROLINASE SUBUNIT A"/>
    <property type="match status" value="1"/>
</dbReference>
<dbReference type="GO" id="GO:0017168">
    <property type="term" value="F:5-oxoprolinase (ATP-hydrolyzing) activity"/>
    <property type="evidence" value="ECO:0007669"/>
    <property type="project" value="UniProtKB-UniRule"/>
</dbReference>
<comment type="catalytic activity">
    <reaction evidence="1">
        <text>5-oxo-L-proline + ATP + 2 H2O = L-glutamate + ADP + phosphate + H(+)</text>
        <dbReference type="Rhea" id="RHEA:10348"/>
        <dbReference type="ChEBI" id="CHEBI:15377"/>
        <dbReference type="ChEBI" id="CHEBI:15378"/>
        <dbReference type="ChEBI" id="CHEBI:29985"/>
        <dbReference type="ChEBI" id="CHEBI:30616"/>
        <dbReference type="ChEBI" id="CHEBI:43474"/>
        <dbReference type="ChEBI" id="CHEBI:58402"/>
        <dbReference type="ChEBI" id="CHEBI:456216"/>
        <dbReference type="EC" id="3.5.2.9"/>
    </reaction>
</comment>
<proteinExistence type="inferred from homology"/>
<keyword evidence="1" id="KW-0547">Nucleotide-binding</keyword>
<dbReference type="AlphaFoldDB" id="A0A679GKP1"/>
<accession>A0A679GKP1</accession>
<keyword evidence="1" id="KW-0067">ATP-binding</keyword>
<keyword evidence="1" id="KW-0378">Hydrolase</keyword>
<comment type="function">
    <text evidence="1">Catalyzes the cleavage of 5-oxoproline to form L-glutamate coupled to the hydrolysis of ATP to ADP and inorganic phosphate.</text>
</comment>
<dbReference type="HAMAP" id="MF_00691">
    <property type="entry name" value="PxpA"/>
    <property type="match status" value="1"/>
</dbReference>
<comment type="subunit">
    <text evidence="1">Forms a complex composed of PxpA, PxpB and PxpC.</text>
</comment>